<dbReference type="GO" id="GO:0016787">
    <property type="term" value="F:hydrolase activity"/>
    <property type="evidence" value="ECO:0007669"/>
    <property type="project" value="UniProtKB-KW"/>
</dbReference>
<dbReference type="Gene3D" id="3.10.20.370">
    <property type="match status" value="1"/>
</dbReference>
<evidence type="ECO:0000256" key="6">
    <source>
        <dbReference type="ARBA" id="ARBA00022801"/>
    </source>
</evidence>
<keyword evidence="8" id="KW-0812">Transmembrane</keyword>
<dbReference type="Gene3D" id="1.10.340.70">
    <property type="match status" value="1"/>
</dbReference>
<dbReference type="InterPro" id="IPR001584">
    <property type="entry name" value="Integrase_cat-core"/>
</dbReference>
<organism evidence="10 11">
    <name type="scientific">Rhynocoris fuscipes</name>
    <dbReference type="NCBI Taxonomy" id="488301"/>
    <lineage>
        <taxon>Eukaryota</taxon>
        <taxon>Metazoa</taxon>
        <taxon>Ecdysozoa</taxon>
        <taxon>Arthropoda</taxon>
        <taxon>Hexapoda</taxon>
        <taxon>Insecta</taxon>
        <taxon>Pterygota</taxon>
        <taxon>Neoptera</taxon>
        <taxon>Paraneoptera</taxon>
        <taxon>Hemiptera</taxon>
        <taxon>Heteroptera</taxon>
        <taxon>Panheteroptera</taxon>
        <taxon>Cimicomorpha</taxon>
        <taxon>Reduviidae</taxon>
        <taxon>Harpactorinae</taxon>
        <taxon>Harpactorini</taxon>
        <taxon>Rhynocoris</taxon>
    </lineage>
</organism>
<dbReference type="InterPro" id="IPR043502">
    <property type="entry name" value="DNA/RNA_pol_sf"/>
</dbReference>
<comment type="caution">
    <text evidence="10">The sequence shown here is derived from an EMBL/GenBank/DDBJ whole genome shotgun (WGS) entry which is preliminary data.</text>
</comment>
<feature type="domain" description="Integrase catalytic" evidence="9">
    <location>
        <begin position="424"/>
        <end position="577"/>
    </location>
</feature>
<dbReference type="PANTHER" id="PTHR37984:SF5">
    <property type="entry name" value="PROTEIN NYNRIN-LIKE"/>
    <property type="match status" value="1"/>
</dbReference>
<keyword evidence="3" id="KW-0548">Nucleotidyltransferase</keyword>
<evidence type="ECO:0000313" key="11">
    <source>
        <dbReference type="Proteomes" id="UP001461498"/>
    </source>
</evidence>
<accession>A0AAW1DQM8</accession>
<evidence type="ECO:0000313" key="10">
    <source>
        <dbReference type="EMBL" id="KAK9512315.1"/>
    </source>
</evidence>
<name>A0AAW1DQM8_9HEMI</name>
<dbReference type="InterPro" id="IPR041588">
    <property type="entry name" value="Integrase_H2C2"/>
</dbReference>
<proteinExistence type="predicted"/>
<dbReference type="InterPro" id="IPR036397">
    <property type="entry name" value="RNaseH_sf"/>
</dbReference>
<dbReference type="PANTHER" id="PTHR37984">
    <property type="entry name" value="PROTEIN CBG26694"/>
    <property type="match status" value="1"/>
</dbReference>
<evidence type="ECO:0000256" key="1">
    <source>
        <dbReference type="ARBA" id="ARBA00012493"/>
    </source>
</evidence>
<dbReference type="GO" id="GO:0004519">
    <property type="term" value="F:endonuclease activity"/>
    <property type="evidence" value="ECO:0007669"/>
    <property type="project" value="UniProtKB-KW"/>
</dbReference>
<dbReference type="Pfam" id="PF17921">
    <property type="entry name" value="Integrase_H2C2"/>
    <property type="match status" value="1"/>
</dbReference>
<dbReference type="EC" id="2.7.7.49" evidence="1"/>
<keyword evidence="8" id="KW-0472">Membrane</keyword>
<evidence type="ECO:0000256" key="5">
    <source>
        <dbReference type="ARBA" id="ARBA00022759"/>
    </source>
</evidence>
<evidence type="ECO:0000259" key="9">
    <source>
        <dbReference type="PROSITE" id="PS50994"/>
    </source>
</evidence>
<dbReference type="InterPro" id="IPR041373">
    <property type="entry name" value="RT_RNaseH"/>
</dbReference>
<dbReference type="FunFam" id="3.10.20.370:FF:000001">
    <property type="entry name" value="Retrovirus-related Pol polyprotein from transposon 17.6-like protein"/>
    <property type="match status" value="1"/>
</dbReference>
<dbReference type="InterPro" id="IPR012337">
    <property type="entry name" value="RNaseH-like_sf"/>
</dbReference>
<dbReference type="PROSITE" id="PS50994">
    <property type="entry name" value="INTEGRASE"/>
    <property type="match status" value="1"/>
</dbReference>
<dbReference type="Proteomes" id="UP001461498">
    <property type="component" value="Unassembled WGS sequence"/>
</dbReference>
<evidence type="ECO:0000256" key="4">
    <source>
        <dbReference type="ARBA" id="ARBA00022722"/>
    </source>
</evidence>
<keyword evidence="2" id="KW-0808">Transferase</keyword>
<keyword evidence="4" id="KW-0540">Nuclease</keyword>
<dbReference type="CDD" id="cd09274">
    <property type="entry name" value="RNase_HI_RT_Ty3"/>
    <property type="match status" value="1"/>
</dbReference>
<evidence type="ECO:0000256" key="2">
    <source>
        <dbReference type="ARBA" id="ARBA00022679"/>
    </source>
</evidence>
<keyword evidence="7" id="KW-0695">RNA-directed DNA polymerase</keyword>
<dbReference type="EMBL" id="JAPXFL010000001">
    <property type="protein sequence ID" value="KAK9512315.1"/>
    <property type="molecule type" value="Genomic_DNA"/>
</dbReference>
<evidence type="ECO:0000256" key="3">
    <source>
        <dbReference type="ARBA" id="ARBA00022695"/>
    </source>
</evidence>
<dbReference type="GO" id="GO:0042575">
    <property type="term" value="C:DNA polymerase complex"/>
    <property type="evidence" value="ECO:0007669"/>
    <property type="project" value="UniProtKB-ARBA"/>
</dbReference>
<protein>
    <recommendedName>
        <fullName evidence="1">RNA-directed DNA polymerase</fullName>
        <ecNumber evidence="1">2.7.7.49</ecNumber>
    </recommendedName>
</protein>
<keyword evidence="11" id="KW-1185">Reference proteome</keyword>
<dbReference type="AlphaFoldDB" id="A0AAW1DQM8"/>
<dbReference type="InterPro" id="IPR050951">
    <property type="entry name" value="Retrovirus_Pol_polyprotein"/>
</dbReference>
<gene>
    <name evidence="10" type="ORF">O3M35_000769</name>
</gene>
<dbReference type="GO" id="GO:0015074">
    <property type="term" value="P:DNA integration"/>
    <property type="evidence" value="ECO:0007669"/>
    <property type="project" value="InterPro"/>
</dbReference>
<dbReference type="Pfam" id="PF17917">
    <property type="entry name" value="RT_RNaseH"/>
    <property type="match status" value="1"/>
</dbReference>
<feature type="transmembrane region" description="Helical" evidence="8">
    <location>
        <begin position="788"/>
        <end position="806"/>
    </location>
</feature>
<sequence length="808" mass="93852">MIKGYAKIAKPLTEKLRQPSENITINDEYIKAFETLKEMLINSPILQFPDFNKNFTLTTDASNHAIGAVLSQNSQGKDLPISYASRTLSKREENLSTIEKELLAIVWACKHYKPYLYGKEFIIKTDHKPLQYLHNMKNPSAKFLRWKHQLSDYDFQIQHVQGKTNNVADALSRNPITLNPLNIISTNENEEENEDIIDELINASDEQLDENLEEYAQEQLTELLENITSPKNSQEENTSNQVTQISDPNKCVNIEKNQIYINIGNPKNSRQKSYFGTRTRLLWQVAWPHHENLKNLCLEYLKPNTTYGVYCSNKAVTINEILEDIYKLFEEIIVTTYPSIRIKRYFKANIDVEEKQDQIELVKNYHIGKTCHRGINDTYGKLKTKYYWPCMAELISAYINNCDICKKTKYERNPPKQEYKITPTPTKPFERLQIDTLFFSNRSILTIIDCFSKRLTANIINSTNSVEVIEKLKEYLTHFPTPVEIQADNGKEFANKGLSNFLAYNNISLYFTTPHHHNSNGLINRAHSTLIELLNILQLENPKLSLEKILQLAVIAYNNTPNGKLKLSPNEITFGVIFPTEQNEATIFEIQTEEYHKEKQLIHKAIKTLITQEKEERTGNLNQNRESLEIPDGRIFIKTHTRNKAKPKFKPAVFDNERNKIITGVNKESKIHPSQLKRPRKLENHENYELNEKCHLQENEKNENDFGINILDWPPLSPDLNPIENLWRIMAREVYNIQKPEIQNLDELKERITQAWENIPESTLINLVRSVPKRLLEVCNSLPMKRCLCPTVVIAVYLLCIILLILSL</sequence>
<evidence type="ECO:0000256" key="8">
    <source>
        <dbReference type="SAM" id="Phobius"/>
    </source>
</evidence>
<dbReference type="SUPFAM" id="SSF56672">
    <property type="entry name" value="DNA/RNA polymerases"/>
    <property type="match status" value="1"/>
</dbReference>
<keyword evidence="5" id="KW-0255">Endonuclease</keyword>
<dbReference type="Pfam" id="PF00665">
    <property type="entry name" value="rve"/>
    <property type="match status" value="1"/>
</dbReference>
<dbReference type="SUPFAM" id="SSF53098">
    <property type="entry name" value="Ribonuclease H-like"/>
    <property type="match status" value="1"/>
</dbReference>
<keyword evidence="8" id="KW-1133">Transmembrane helix</keyword>
<dbReference type="GO" id="GO:0003676">
    <property type="term" value="F:nucleic acid binding"/>
    <property type="evidence" value="ECO:0007669"/>
    <property type="project" value="InterPro"/>
</dbReference>
<evidence type="ECO:0000256" key="7">
    <source>
        <dbReference type="ARBA" id="ARBA00022918"/>
    </source>
</evidence>
<reference evidence="10 11" key="1">
    <citation type="submission" date="2022-12" db="EMBL/GenBank/DDBJ databases">
        <title>Chromosome-level genome assembly of true bugs.</title>
        <authorList>
            <person name="Ma L."/>
            <person name="Li H."/>
        </authorList>
    </citation>
    <scope>NUCLEOTIDE SEQUENCE [LARGE SCALE GENOMIC DNA]</scope>
    <source>
        <strain evidence="10">Lab_2022b</strain>
    </source>
</reference>
<keyword evidence="6" id="KW-0378">Hydrolase</keyword>
<dbReference type="Gene3D" id="3.30.420.10">
    <property type="entry name" value="Ribonuclease H-like superfamily/Ribonuclease H"/>
    <property type="match status" value="2"/>
</dbReference>
<dbReference type="GO" id="GO:0003964">
    <property type="term" value="F:RNA-directed DNA polymerase activity"/>
    <property type="evidence" value="ECO:0007669"/>
    <property type="project" value="UniProtKB-KW"/>
</dbReference>